<keyword evidence="2" id="KW-0813">Transport</keyword>
<accession>A0ABT2M7W5</accession>
<proteinExistence type="predicted"/>
<feature type="transmembrane region" description="Helical" evidence="6">
    <location>
        <begin position="307"/>
        <end position="326"/>
    </location>
</feature>
<dbReference type="InterPro" id="IPR036259">
    <property type="entry name" value="MFS_trans_sf"/>
</dbReference>
<evidence type="ECO:0000313" key="9">
    <source>
        <dbReference type="Proteomes" id="UP001206639"/>
    </source>
</evidence>
<dbReference type="PANTHER" id="PTHR42718:SF9">
    <property type="entry name" value="MAJOR FACILITATOR SUPERFAMILY MULTIDRUG TRANSPORTER MFSC"/>
    <property type="match status" value="1"/>
</dbReference>
<feature type="transmembrane region" description="Helical" evidence="6">
    <location>
        <begin position="53"/>
        <end position="76"/>
    </location>
</feature>
<dbReference type="Pfam" id="PF07690">
    <property type="entry name" value="MFS_1"/>
    <property type="match status" value="1"/>
</dbReference>
<dbReference type="Gene3D" id="1.20.1720.10">
    <property type="entry name" value="Multidrug resistance protein D"/>
    <property type="match status" value="1"/>
</dbReference>
<feature type="transmembrane region" description="Helical" evidence="6">
    <location>
        <begin position="362"/>
        <end position="380"/>
    </location>
</feature>
<name>A0ABT2M7W5_9MYCO</name>
<comment type="caution">
    <text evidence="8">The sequence shown here is derived from an EMBL/GenBank/DDBJ whole genome shotgun (WGS) entry which is preliminary data.</text>
</comment>
<gene>
    <name evidence="8" type="ORF">N4S67_07955</name>
</gene>
<feature type="transmembrane region" description="Helical" evidence="6">
    <location>
        <begin position="477"/>
        <end position="500"/>
    </location>
</feature>
<dbReference type="Proteomes" id="UP001206639">
    <property type="component" value="Unassembled WGS sequence"/>
</dbReference>
<evidence type="ECO:0000256" key="5">
    <source>
        <dbReference type="ARBA" id="ARBA00023136"/>
    </source>
</evidence>
<evidence type="ECO:0000313" key="8">
    <source>
        <dbReference type="EMBL" id="MCT7658352.1"/>
    </source>
</evidence>
<feature type="transmembrane region" description="Helical" evidence="6">
    <location>
        <begin position="145"/>
        <end position="166"/>
    </location>
</feature>
<evidence type="ECO:0000256" key="1">
    <source>
        <dbReference type="ARBA" id="ARBA00004651"/>
    </source>
</evidence>
<protein>
    <submittedName>
        <fullName evidence="8">MFS transporter</fullName>
    </submittedName>
</protein>
<keyword evidence="5 6" id="KW-0472">Membrane</keyword>
<feature type="transmembrane region" description="Helical" evidence="6">
    <location>
        <begin position="14"/>
        <end position="33"/>
    </location>
</feature>
<dbReference type="PROSITE" id="PS50850">
    <property type="entry name" value="MFS"/>
    <property type="match status" value="1"/>
</dbReference>
<keyword evidence="3 6" id="KW-0812">Transmembrane</keyword>
<feature type="transmembrane region" description="Helical" evidence="6">
    <location>
        <begin position="172"/>
        <end position="196"/>
    </location>
</feature>
<evidence type="ECO:0000256" key="3">
    <source>
        <dbReference type="ARBA" id="ARBA00022692"/>
    </source>
</evidence>
<sequence>MPDSTRVDGAQRQVSGLAAAMTVVAMGLGYAISIGDPTSLSANLSLVSAGLGITGSTATFVASLATLTMAATVLSAGALGDLYGMRRMYLVGLSGAVAFSALAAASPVPAVLILARAGVGVTLAFLIGLSLAITNAVFPPGRRAAAIAAYFGVGYAVATPMPAISGALAHAIGWRACFFAVPVVAAVGLLVTWRWVPETVRAERRLDLPGMALFAVALLGLIFGVSRIETGFNAVGVTAIGVGLAAGCAFVLQELRTKDPALDMRVFRSGRFNAAVTAGVMFNIVLGGSMVLLAFYLVTIRKESHELFGLLLIPATAMAAVAATSAGPAANRFGPRTVLVTGLLVMLGGLLMLRFFDLDTTRTTVFVTAALIVVGGALVTTPQATIMMSSAPPDLGGAVSAVKSAVNEGGYSLGPALFALVGINFFLTDTVRDLSGITRAEAREALLTAHGGHGAQLVNPEQARLVVDQAPLNAVDAIHTLSLVMAFGPIIAIVLALWLIKPDR</sequence>
<dbReference type="Gene3D" id="1.20.1250.20">
    <property type="entry name" value="MFS general substrate transporter like domains"/>
    <property type="match status" value="1"/>
</dbReference>
<feature type="transmembrane region" description="Helical" evidence="6">
    <location>
        <begin position="111"/>
        <end position="133"/>
    </location>
</feature>
<feature type="domain" description="Major facilitator superfamily (MFS) profile" evidence="7">
    <location>
        <begin position="22"/>
        <end position="504"/>
    </location>
</feature>
<evidence type="ECO:0000256" key="4">
    <source>
        <dbReference type="ARBA" id="ARBA00022989"/>
    </source>
</evidence>
<feature type="transmembrane region" description="Helical" evidence="6">
    <location>
        <begin position="208"/>
        <end position="226"/>
    </location>
</feature>
<dbReference type="InterPro" id="IPR020846">
    <property type="entry name" value="MFS_dom"/>
</dbReference>
<organism evidence="8 9">
    <name type="scientific">Mycobacterium deserti</name>
    <dbReference type="NCBI Taxonomy" id="2978347"/>
    <lineage>
        <taxon>Bacteria</taxon>
        <taxon>Bacillati</taxon>
        <taxon>Actinomycetota</taxon>
        <taxon>Actinomycetes</taxon>
        <taxon>Mycobacteriales</taxon>
        <taxon>Mycobacteriaceae</taxon>
        <taxon>Mycobacterium</taxon>
    </lineage>
</organism>
<dbReference type="PANTHER" id="PTHR42718">
    <property type="entry name" value="MAJOR FACILITATOR SUPERFAMILY MULTIDRUG TRANSPORTER MFSC"/>
    <property type="match status" value="1"/>
</dbReference>
<feature type="transmembrane region" description="Helical" evidence="6">
    <location>
        <begin position="232"/>
        <end position="252"/>
    </location>
</feature>
<evidence type="ECO:0000256" key="2">
    <source>
        <dbReference type="ARBA" id="ARBA00022448"/>
    </source>
</evidence>
<feature type="transmembrane region" description="Helical" evidence="6">
    <location>
        <begin position="338"/>
        <end position="356"/>
    </location>
</feature>
<keyword evidence="9" id="KW-1185">Reference proteome</keyword>
<dbReference type="RefSeq" id="WP_260992410.1">
    <property type="nucleotide sequence ID" value="NZ_JAODWD010000002.1"/>
</dbReference>
<keyword evidence="4 6" id="KW-1133">Transmembrane helix</keyword>
<dbReference type="InterPro" id="IPR011701">
    <property type="entry name" value="MFS"/>
</dbReference>
<dbReference type="EMBL" id="JAODWD010000002">
    <property type="protein sequence ID" value="MCT7658352.1"/>
    <property type="molecule type" value="Genomic_DNA"/>
</dbReference>
<dbReference type="SUPFAM" id="SSF103473">
    <property type="entry name" value="MFS general substrate transporter"/>
    <property type="match status" value="1"/>
</dbReference>
<reference evidence="9" key="1">
    <citation type="submission" date="2023-07" db="EMBL/GenBank/DDBJ databases">
        <authorList>
            <person name="Deng Y."/>
            <person name="Zhang Y.-Q."/>
        </authorList>
    </citation>
    <scope>NUCLEOTIDE SEQUENCE [LARGE SCALE GENOMIC DNA]</scope>
    <source>
        <strain evidence="9">CPCC 205710</strain>
    </source>
</reference>
<evidence type="ECO:0000256" key="6">
    <source>
        <dbReference type="SAM" id="Phobius"/>
    </source>
</evidence>
<comment type="subcellular location">
    <subcellularLocation>
        <location evidence="1">Cell membrane</location>
        <topology evidence="1">Multi-pass membrane protein</topology>
    </subcellularLocation>
</comment>
<evidence type="ECO:0000259" key="7">
    <source>
        <dbReference type="PROSITE" id="PS50850"/>
    </source>
</evidence>
<feature type="transmembrane region" description="Helical" evidence="6">
    <location>
        <begin position="272"/>
        <end position="295"/>
    </location>
</feature>
<feature type="transmembrane region" description="Helical" evidence="6">
    <location>
        <begin position="88"/>
        <end position="105"/>
    </location>
</feature>